<feature type="domain" description="Chitin-binding type-1" evidence="4">
    <location>
        <begin position="98"/>
        <end position="148"/>
    </location>
</feature>
<dbReference type="InterPro" id="IPR036861">
    <property type="entry name" value="Endochitinase-like_sf"/>
</dbReference>
<keyword evidence="6" id="KW-1185">Reference proteome</keyword>
<dbReference type="OrthoDB" id="5598155at2759"/>
<keyword evidence="2 3" id="KW-1015">Disulfide bond</keyword>
<evidence type="ECO:0000313" key="5">
    <source>
        <dbReference type="EMBL" id="KAF2670833.1"/>
    </source>
</evidence>
<accession>A0A6A6UHC3</accession>
<feature type="disulfide bond" evidence="3">
    <location>
        <begin position="113"/>
        <end position="127"/>
    </location>
</feature>
<protein>
    <recommendedName>
        <fullName evidence="4">Chitin-binding type-1 domain-containing protein</fullName>
    </recommendedName>
</protein>
<evidence type="ECO:0000256" key="1">
    <source>
        <dbReference type="ARBA" id="ARBA00022669"/>
    </source>
</evidence>
<dbReference type="PANTHER" id="PTHR47849:SF8">
    <property type="entry name" value="LECTIN"/>
    <property type="match status" value="1"/>
</dbReference>
<dbReference type="AlphaFoldDB" id="A0A6A6UHC3"/>
<proteinExistence type="predicted"/>
<name>A0A6A6UHC3_9PEZI</name>
<dbReference type="InterPro" id="IPR018371">
    <property type="entry name" value="Chitin-binding_1_CS"/>
</dbReference>
<reference evidence="5" key="1">
    <citation type="journal article" date="2020" name="Stud. Mycol.">
        <title>101 Dothideomycetes genomes: a test case for predicting lifestyles and emergence of pathogens.</title>
        <authorList>
            <person name="Haridas S."/>
            <person name="Albert R."/>
            <person name="Binder M."/>
            <person name="Bloem J."/>
            <person name="Labutti K."/>
            <person name="Salamov A."/>
            <person name="Andreopoulos B."/>
            <person name="Baker S."/>
            <person name="Barry K."/>
            <person name="Bills G."/>
            <person name="Bluhm B."/>
            <person name="Cannon C."/>
            <person name="Castanera R."/>
            <person name="Culley D."/>
            <person name="Daum C."/>
            <person name="Ezra D."/>
            <person name="Gonzalez J."/>
            <person name="Henrissat B."/>
            <person name="Kuo A."/>
            <person name="Liang C."/>
            <person name="Lipzen A."/>
            <person name="Lutzoni F."/>
            <person name="Magnuson J."/>
            <person name="Mondo S."/>
            <person name="Nolan M."/>
            <person name="Ohm R."/>
            <person name="Pangilinan J."/>
            <person name="Park H.-J."/>
            <person name="Ramirez L."/>
            <person name="Alfaro M."/>
            <person name="Sun H."/>
            <person name="Tritt A."/>
            <person name="Yoshinaga Y."/>
            <person name="Zwiers L.-H."/>
            <person name="Turgeon B."/>
            <person name="Goodwin S."/>
            <person name="Spatafora J."/>
            <person name="Crous P."/>
            <person name="Grigoriev I."/>
        </authorList>
    </citation>
    <scope>NUCLEOTIDE SEQUENCE</scope>
    <source>
        <strain evidence="5">CBS 115976</strain>
    </source>
</reference>
<dbReference type="Proteomes" id="UP000799302">
    <property type="component" value="Unassembled WGS sequence"/>
</dbReference>
<dbReference type="EMBL" id="MU004233">
    <property type="protein sequence ID" value="KAF2670833.1"/>
    <property type="molecule type" value="Genomic_DNA"/>
</dbReference>
<evidence type="ECO:0000259" key="4">
    <source>
        <dbReference type="PROSITE" id="PS50941"/>
    </source>
</evidence>
<feature type="disulfide bond" evidence="3">
    <location>
        <begin position="108"/>
        <end position="120"/>
    </location>
</feature>
<dbReference type="SUPFAM" id="SSF57016">
    <property type="entry name" value="Plant lectins/antimicrobial peptides"/>
    <property type="match status" value="1"/>
</dbReference>
<evidence type="ECO:0000256" key="2">
    <source>
        <dbReference type="ARBA" id="ARBA00023157"/>
    </source>
</evidence>
<organism evidence="5 6">
    <name type="scientific">Microthyrium microscopicum</name>
    <dbReference type="NCBI Taxonomy" id="703497"/>
    <lineage>
        <taxon>Eukaryota</taxon>
        <taxon>Fungi</taxon>
        <taxon>Dikarya</taxon>
        <taxon>Ascomycota</taxon>
        <taxon>Pezizomycotina</taxon>
        <taxon>Dothideomycetes</taxon>
        <taxon>Dothideomycetes incertae sedis</taxon>
        <taxon>Microthyriales</taxon>
        <taxon>Microthyriaceae</taxon>
        <taxon>Microthyrium</taxon>
    </lineage>
</organism>
<dbReference type="PROSITE" id="PS00026">
    <property type="entry name" value="CHIT_BIND_I_1"/>
    <property type="match status" value="1"/>
</dbReference>
<dbReference type="GO" id="GO:0008061">
    <property type="term" value="F:chitin binding"/>
    <property type="evidence" value="ECO:0007669"/>
    <property type="project" value="UniProtKB-UniRule"/>
</dbReference>
<evidence type="ECO:0000313" key="6">
    <source>
        <dbReference type="Proteomes" id="UP000799302"/>
    </source>
</evidence>
<dbReference type="PROSITE" id="PS50941">
    <property type="entry name" value="CHIT_BIND_I_2"/>
    <property type="match status" value="1"/>
</dbReference>
<evidence type="ECO:0000256" key="3">
    <source>
        <dbReference type="PROSITE-ProRule" id="PRU00261"/>
    </source>
</evidence>
<keyword evidence="1 3" id="KW-0147">Chitin-binding</keyword>
<dbReference type="PANTHER" id="PTHR47849">
    <property type="entry name" value="CHITIN-BINDING LECTIN 1"/>
    <property type="match status" value="1"/>
</dbReference>
<gene>
    <name evidence="5" type="ORF">BT63DRAFT_453198</name>
</gene>
<comment type="caution">
    <text evidence="3">Lacks conserved residue(s) required for the propagation of feature annotation.</text>
</comment>
<dbReference type="InterPro" id="IPR001002">
    <property type="entry name" value="Chitin-bd_1"/>
</dbReference>
<sequence>MNLDSVEQEKRIADPVASLVTVTVIALADVGKSLDHVRKESVAMHLALVGKESCIANMAANLSSCPLGYCCHVFNGCGKGKVYCGANCLPDYGSCDSASRCGPSYSSCPESACCSVRGTCGKGHDYCEPCICSPEYGFCDYSKGNCGQNLSPVDDKDGFDDIGSLKPTYSYLNMPAVTEILEDEKLGKESLCPTGLP</sequence>